<evidence type="ECO:0000313" key="2">
    <source>
        <dbReference type="EMBL" id="AZH26692.1"/>
    </source>
</evidence>
<dbReference type="OrthoDB" id="30861at2157"/>
<evidence type="ECO:0000313" key="3">
    <source>
        <dbReference type="EMBL" id="RMB12930.1"/>
    </source>
</evidence>
<evidence type="ECO:0000313" key="5">
    <source>
        <dbReference type="Proteomes" id="UP000282007"/>
    </source>
</evidence>
<accession>A0A3M0CWJ8</accession>
<keyword evidence="2" id="KW-0238">DNA-binding</keyword>
<dbReference type="SUPFAM" id="SSF89447">
    <property type="entry name" value="AbrB/MazE/MraZ-like"/>
    <property type="match status" value="1"/>
</dbReference>
<sequence length="87" mass="10101">MSEEIVKMSEKGQLVVPSEIREQAGFKPSDRFLAVPVEDGVIFKKIELDIDSEYEELSQNIQKRFREEDVDEDVVEDAIEWARDQKA</sequence>
<proteinExistence type="predicted"/>
<dbReference type="EMBL" id="REFS01000006">
    <property type="protein sequence ID" value="RMB12930.1"/>
    <property type="molecule type" value="Genomic_DNA"/>
</dbReference>
<dbReference type="RefSeq" id="WP_121921651.1">
    <property type="nucleotide sequence ID" value="NZ_CP034145.1"/>
</dbReference>
<keyword evidence="5" id="KW-1185">Reference proteome</keyword>
<evidence type="ECO:0000313" key="4">
    <source>
        <dbReference type="Proteomes" id="UP000277326"/>
    </source>
</evidence>
<gene>
    <name evidence="3" type="ORF">ATH50_3086</name>
    <name evidence="2" type="ORF">DU502_15485</name>
</gene>
<dbReference type="PROSITE" id="PS51740">
    <property type="entry name" value="SPOVT_ABRB"/>
    <property type="match status" value="1"/>
</dbReference>
<protein>
    <submittedName>
        <fullName evidence="3">AbrB family looped-hinge helix DNA binding protein</fullName>
    </submittedName>
    <submittedName>
        <fullName evidence="2">AbrB/MazE/SpoVT family DNA-binding domain-containing protein</fullName>
    </submittedName>
</protein>
<dbReference type="AlphaFoldDB" id="A0A3M0CWJ8"/>
<dbReference type="Proteomes" id="UP000282007">
    <property type="component" value="Chromosome"/>
</dbReference>
<reference evidence="3 4" key="1">
    <citation type="journal article" date="2015" name="Stand. Genomic Sci.">
        <title>Genomic Encyclopedia of Bacterial and Archaeal Type Strains, Phase III: the genomes of soil and plant-associated and newly described type strains.</title>
        <authorList>
            <person name="Whitman W.B."/>
            <person name="Woyke T."/>
            <person name="Klenk H.P."/>
            <person name="Zhou Y."/>
            <person name="Lilburn T.G."/>
            <person name="Beck B.J."/>
            <person name="De Vos P."/>
            <person name="Vandamme P."/>
            <person name="Eisen J.A."/>
            <person name="Garrity G."/>
            <person name="Hugenholtz P."/>
            <person name="Kyrpides N.C."/>
        </authorList>
    </citation>
    <scope>NUCLEOTIDE SEQUENCE [LARGE SCALE GENOMIC DNA]</scope>
    <source>
        <strain evidence="3 4">CGMCC 1.10124</strain>
    </source>
</reference>
<dbReference type="InterPro" id="IPR037914">
    <property type="entry name" value="SpoVT-AbrB_sf"/>
</dbReference>
<dbReference type="InterPro" id="IPR007159">
    <property type="entry name" value="SpoVT-AbrB_dom"/>
</dbReference>
<evidence type="ECO:0000259" key="1">
    <source>
        <dbReference type="PROSITE" id="PS51740"/>
    </source>
</evidence>
<dbReference type="GeneID" id="38472717"/>
<feature type="domain" description="SpoVT-AbrB" evidence="1">
    <location>
        <begin position="3"/>
        <end position="53"/>
    </location>
</feature>
<reference evidence="3" key="3">
    <citation type="submission" date="2018-10" db="EMBL/GenBank/DDBJ databases">
        <authorList>
            <person name="Whitman W."/>
            <person name="Huntemann M."/>
            <person name="Clum A."/>
            <person name="Pillay M."/>
            <person name="Palaniappan K."/>
            <person name="Varghese N."/>
            <person name="Mikhailova N."/>
            <person name="Stamatis D."/>
            <person name="Reddy T."/>
            <person name="Daum C."/>
            <person name="Shapiro N."/>
            <person name="Ivanova N."/>
            <person name="Kyrpides N."/>
            <person name="Woyke T."/>
        </authorList>
    </citation>
    <scope>NUCLEOTIDE SEQUENCE</scope>
    <source>
        <strain evidence="3">CGMCC 1.10124</strain>
    </source>
</reference>
<reference evidence="2 5" key="2">
    <citation type="submission" date="2018-07" db="EMBL/GenBank/DDBJ databases">
        <title>Genome sequences of Haloplanus aerogenes JCM 16430T.</title>
        <authorList>
            <person name="Kim Y.B."/>
            <person name="Roh S.W."/>
        </authorList>
    </citation>
    <scope>NUCLEOTIDE SEQUENCE [LARGE SCALE GENOMIC DNA]</scope>
    <source>
        <strain evidence="2 5">JCM 16430</strain>
    </source>
</reference>
<organism evidence="3 4">
    <name type="scientific">Haloplanus aerogenes</name>
    <dbReference type="NCBI Taxonomy" id="660522"/>
    <lineage>
        <taxon>Archaea</taxon>
        <taxon>Methanobacteriati</taxon>
        <taxon>Methanobacteriota</taxon>
        <taxon>Stenosarchaea group</taxon>
        <taxon>Halobacteria</taxon>
        <taxon>Halobacteriales</taxon>
        <taxon>Haloferacaceae</taxon>
        <taxon>Haloplanus</taxon>
    </lineage>
</organism>
<name>A0A3M0CWJ8_9EURY</name>
<dbReference type="GO" id="GO:0003677">
    <property type="term" value="F:DNA binding"/>
    <property type="evidence" value="ECO:0007669"/>
    <property type="project" value="UniProtKB-KW"/>
</dbReference>
<dbReference type="Gene3D" id="2.10.260.10">
    <property type="match status" value="1"/>
</dbReference>
<dbReference type="KEGG" id="haer:DU502_15485"/>
<dbReference type="SMART" id="SM00966">
    <property type="entry name" value="SpoVT_AbrB"/>
    <property type="match status" value="1"/>
</dbReference>
<dbReference type="Proteomes" id="UP000277326">
    <property type="component" value="Unassembled WGS sequence"/>
</dbReference>
<dbReference type="EMBL" id="CP034145">
    <property type="protein sequence ID" value="AZH26692.1"/>
    <property type="molecule type" value="Genomic_DNA"/>
</dbReference>